<gene>
    <name evidence="8" type="ORF">C1SCF055_LOCUS32391</name>
</gene>
<dbReference type="GO" id="GO:0005634">
    <property type="term" value="C:nucleus"/>
    <property type="evidence" value="ECO:0007669"/>
    <property type="project" value="UniProtKB-SubCell"/>
</dbReference>
<dbReference type="Gene3D" id="1.25.10.10">
    <property type="entry name" value="Leucine-rich Repeat Variant"/>
    <property type="match status" value="2"/>
</dbReference>
<feature type="compositionally biased region" description="Basic and acidic residues" evidence="5">
    <location>
        <begin position="1321"/>
        <end position="1330"/>
    </location>
</feature>
<reference evidence="9" key="2">
    <citation type="submission" date="2024-04" db="EMBL/GenBank/DDBJ databases">
        <authorList>
            <person name="Chen Y."/>
            <person name="Shah S."/>
            <person name="Dougan E. K."/>
            <person name="Thang M."/>
            <person name="Chan C."/>
        </authorList>
    </citation>
    <scope>NUCLEOTIDE SEQUENCE [LARGE SCALE GENOMIC DNA]</scope>
</reference>
<dbReference type="SUPFAM" id="SSF48371">
    <property type="entry name" value="ARM repeat"/>
    <property type="match status" value="2"/>
</dbReference>
<evidence type="ECO:0000313" key="8">
    <source>
        <dbReference type="EMBL" id="CAI4006781.1"/>
    </source>
</evidence>
<dbReference type="OrthoDB" id="445240at2759"/>
<proteinExistence type="inferred from homology"/>
<dbReference type="PANTHER" id="PTHR48287">
    <property type="entry name" value="ARM REPEAT SUPERFAMILY PROTEIN"/>
    <property type="match status" value="1"/>
</dbReference>
<evidence type="ECO:0000313" key="9">
    <source>
        <dbReference type="EMBL" id="CAL1160156.1"/>
    </source>
</evidence>
<feature type="domain" description="RRP12 HEAT" evidence="6">
    <location>
        <begin position="355"/>
        <end position="631"/>
    </location>
</feature>
<dbReference type="InterPro" id="IPR052087">
    <property type="entry name" value="RRP12"/>
</dbReference>
<keyword evidence="11" id="KW-1185">Reference proteome</keyword>
<feature type="region of interest" description="Disordered" evidence="5">
    <location>
        <begin position="1184"/>
        <end position="1206"/>
    </location>
</feature>
<evidence type="ECO:0000256" key="5">
    <source>
        <dbReference type="SAM" id="MobiDB-lite"/>
    </source>
</evidence>
<evidence type="ECO:0000256" key="1">
    <source>
        <dbReference type="ARBA" id="ARBA00004123"/>
    </source>
</evidence>
<keyword evidence="3" id="KW-0539">Nucleus</keyword>
<dbReference type="PANTHER" id="PTHR48287:SF1">
    <property type="entry name" value="ARM REPEAT SUPERFAMILY PROTEIN"/>
    <property type="match status" value="1"/>
</dbReference>
<feature type="region of interest" description="Disordered" evidence="5">
    <location>
        <begin position="984"/>
        <end position="1079"/>
    </location>
</feature>
<sequence>MESDPPFVKEIDVRAARGDAACQSASRCLQAMRSVICSNKCATTGAAYFAAVVSTLPKQLGQKGALENQEEMCSALLFILRRALPQLPPSLVAGRINDIVAALTPVFRSSSSETIVRQALQCLSCCAEAAYESSARPNRKVLRPIFSYLSDPRSSVRRQAELSAVAILQKAQEDSQTIEFAVQHLTQMLQTASRSDKKAEEIPAQRAVSLLRAASKLIPDQQLGDIFMALTRLPALLGQHPCCTAAFEFAAQHFTPEDGWNDEDADEQMVPAPPNRAELAGRFLPGMVEVPLSMLNVAYVSAFVRAMAAAVAQLCGKEASPLKLAATKKILSLFSEQDPGLLRAAKEASSTIFSAAGDAEDDQFLQDLLEAVRPLLRFEVKGSWSSALPAVGALFDALGARRSQLDLANLQQWDVTTFQHAKPLAMELIEVRDKSRSGELNVYGKELQEAIASVIKTLGPQQVLRTMPLEVLQHPLTDMQYEQKSRSWMLLALKDSCQQTALQDFGNYFIPLASSLKAKANEAAQKDAPVLEKKYLTLLEQVWALLPGFCTEPLDMQNALLANGGQLAKQLVAVLQNDGSLRDHVWAGFKRLCDASLQPSSRLSEALQESNKACLKTLSGRVMPEMLNVYIKMHAEMEGQDASRVSFSRHQALQAIASYAELADPTYIGSIFKSLVAKWLKATTGEADGSDVAALGDLATTLIPHLTVENLELVIRVFAPALKGGIEDKTMASAQKAGYRAITAVMQHGAASQWRVQEVTSLWSTLKDARQTCTALKARLLCLQALLSLLESSLGPRCTEPNVKQEYLQCLTTIIPEVLFHLRDQSTAVREAARESLHLAATTAIHQDLQSEIVTLVSAGLAGLSRQAKAAALDALSRLLYEHHGKMAWELRKRLINVVLLLLEDRDAQVWRGALKFTKVVVFVVPKEGLLDLLPKIMKLFESRHLASAKMLVRSIVERLVKILPEEVLEETFPKAHQPLLRHVQKQFSRKGRPKTVREKADDWDGDMEEETTGETNGRKAKRDKAETKETWESFKAGDEAEADLAEPDGDAKMDAPDAGKAKKRTRGGDKNEPPTESVMAHNAVQALLDAWEAESDEEGRGRGKQGKRKRTDVAASTWIQEDGDVPIDFMSADAAHSVLTVSAPPSKRIRGTQVGNAGAENKVDALRRNGLRFATDGRLVVDETAEEKEEPKEFSHGVSSEKPKALSQLAMQRKARAEARAKAKAARKGVHLIKGLDTYKPGRKKAQGDAKRKGSKLEPFAYVRLNPKVTKEKFKTKATETFARVVQGAKKGVVKGMKARAREQKLKHVREAKKKKPKTEKKPKSEKKSSTKVPAESSDKLRIEDFMRKLASKNGAKEDEYLAPRSEKDWEKLLVSVAGGIFNRQSQEL</sequence>
<feature type="compositionally biased region" description="Basic and acidic residues" evidence="5">
    <location>
        <begin position="1050"/>
        <end position="1074"/>
    </location>
</feature>
<dbReference type="PROSITE" id="PS50077">
    <property type="entry name" value="HEAT_REPEAT"/>
    <property type="match status" value="1"/>
</dbReference>
<dbReference type="EMBL" id="CAMXCT010003891">
    <property type="protein sequence ID" value="CAI4006781.1"/>
    <property type="molecule type" value="Genomic_DNA"/>
</dbReference>
<feature type="compositionally biased region" description="Basic and acidic residues" evidence="5">
    <location>
        <begin position="1024"/>
        <end position="1039"/>
    </location>
</feature>
<evidence type="ECO:0000313" key="11">
    <source>
        <dbReference type="Proteomes" id="UP001152797"/>
    </source>
</evidence>
<dbReference type="EMBL" id="CAMXCT030003891">
    <property type="protein sequence ID" value="CAL4794093.1"/>
    <property type="molecule type" value="Genomic_DNA"/>
</dbReference>
<feature type="compositionally biased region" description="Basic residues" evidence="5">
    <location>
        <begin position="984"/>
        <end position="995"/>
    </location>
</feature>
<evidence type="ECO:0000313" key="10">
    <source>
        <dbReference type="EMBL" id="CAL4794093.1"/>
    </source>
</evidence>
<feature type="repeat" description="HEAT" evidence="4">
    <location>
        <begin position="814"/>
        <end position="852"/>
    </location>
</feature>
<dbReference type="Pfam" id="PF25772">
    <property type="entry name" value="HEAT_RRP12_N"/>
    <property type="match status" value="1"/>
</dbReference>
<feature type="region of interest" description="Disordered" evidence="5">
    <location>
        <begin position="1093"/>
        <end position="1116"/>
    </location>
</feature>
<dbReference type="InterPro" id="IPR057860">
    <property type="entry name" value="HEAT_RRP12_N"/>
</dbReference>
<comment type="similarity">
    <text evidence="2">Belongs to the RRP12 family.</text>
</comment>
<comment type="caution">
    <text evidence="8">The sequence shown here is derived from an EMBL/GenBank/DDBJ whole genome shotgun (WGS) entry which is preliminary data.</text>
</comment>
<evidence type="ECO:0000259" key="7">
    <source>
        <dbReference type="Pfam" id="PF25772"/>
    </source>
</evidence>
<accession>A0A9P1DBQ8</accession>
<feature type="compositionally biased region" description="Acidic residues" evidence="5">
    <location>
        <begin position="1040"/>
        <end position="1049"/>
    </location>
</feature>
<evidence type="ECO:0000256" key="4">
    <source>
        <dbReference type="PROSITE-ProRule" id="PRU00103"/>
    </source>
</evidence>
<dbReference type="EMBL" id="CAMXCT020003891">
    <property type="protein sequence ID" value="CAL1160156.1"/>
    <property type="molecule type" value="Genomic_DNA"/>
</dbReference>
<organism evidence="8">
    <name type="scientific">Cladocopium goreaui</name>
    <dbReference type="NCBI Taxonomy" id="2562237"/>
    <lineage>
        <taxon>Eukaryota</taxon>
        <taxon>Sar</taxon>
        <taxon>Alveolata</taxon>
        <taxon>Dinophyceae</taxon>
        <taxon>Suessiales</taxon>
        <taxon>Symbiodiniaceae</taxon>
        <taxon>Cladocopium</taxon>
    </lineage>
</organism>
<evidence type="ECO:0000256" key="2">
    <source>
        <dbReference type="ARBA" id="ARBA00007690"/>
    </source>
</evidence>
<feature type="compositionally biased region" description="Acidic residues" evidence="5">
    <location>
        <begin position="1004"/>
        <end position="1013"/>
    </location>
</feature>
<dbReference type="InterPro" id="IPR012978">
    <property type="entry name" value="HEAT_RRP12"/>
</dbReference>
<feature type="region of interest" description="Disordered" evidence="5">
    <location>
        <begin position="1292"/>
        <end position="1341"/>
    </location>
</feature>
<feature type="compositionally biased region" description="Basic residues" evidence="5">
    <location>
        <begin position="1308"/>
        <end position="1320"/>
    </location>
</feature>
<dbReference type="Pfam" id="PF08161">
    <property type="entry name" value="RRP12_HEAT"/>
    <property type="match status" value="1"/>
</dbReference>
<feature type="domain" description="RRP12 N-terminal HEAT" evidence="7">
    <location>
        <begin position="29"/>
        <end position="200"/>
    </location>
</feature>
<dbReference type="Proteomes" id="UP001152797">
    <property type="component" value="Unassembled WGS sequence"/>
</dbReference>
<reference evidence="8" key="1">
    <citation type="submission" date="2022-10" db="EMBL/GenBank/DDBJ databases">
        <authorList>
            <person name="Chen Y."/>
            <person name="Dougan E. K."/>
            <person name="Chan C."/>
            <person name="Rhodes N."/>
            <person name="Thang M."/>
        </authorList>
    </citation>
    <scope>NUCLEOTIDE SEQUENCE</scope>
</reference>
<comment type="subcellular location">
    <subcellularLocation>
        <location evidence="1">Nucleus</location>
    </subcellularLocation>
</comment>
<feature type="compositionally biased region" description="Basic and acidic residues" evidence="5">
    <location>
        <begin position="1190"/>
        <end position="1205"/>
    </location>
</feature>
<dbReference type="InterPro" id="IPR021133">
    <property type="entry name" value="HEAT_type_2"/>
</dbReference>
<dbReference type="InterPro" id="IPR016024">
    <property type="entry name" value="ARM-type_fold"/>
</dbReference>
<dbReference type="InterPro" id="IPR011989">
    <property type="entry name" value="ARM-like"/>
</dbReference>
<evidence type="ECO:0000256" key="3">
    <source>
        <dbReference type="ARBA" id="ARBA00023242"/>
    </source>
</evidence>
<name>A0A9P1DBQ8_9DINO</name>
<protein>
    <submittedName>
        <fullName evidence="10">Ribosomal RNA-processing protein 12</fullName>
    </submittedName>
</protein>
<evidence type="ECO:0000259" key="6">
    <source>
        <dbReference type="Pfam" id="PF08161"/>
    </source>
</evidence>